<dbReference type="Gramene" id="TuG1812G0200002542.01.T01">
    <property type="protein sequence ID" value="TuG1812G0200002542.01.T01"/>
    <property type="gene ID" value="TuG1812G0200002542.01"/>
</dbReference>
<evidence type="ECO:0000313" key="1">
    <source>
        <dbReference type="EnsemblPlants" id="TuG1812G0200002542.01.T01"/>
    </source>
</evidence>
<reference evidence="2" key="1">
    <citation type="journal article" date="2013" name="Nature">
        <title>Draft genome of the wheat A-genome progenitor Triticum urartu.</title>
        <authorList>
            <person name="Ling H.Q."/>
            <person name="Zhao S."/>
            <person name="Liu D."/>
            <person name="Wang J."/>
            <person name="Sun H."/>
            <person name="Zhang C."/>
            <person name="Fan H."/>
            <person name="Li D."/>
            <person name="Dong L."/>
            <person name="Tao Y."/>
            <person name="Gao C."/>
            <person name="Wu H."/>
            <person name="Li Y."/>
            <person name="Cui Y."/>
            <person name="Guo X."/>
            <person name="Zheng S."/>
            <person name="Wang B."/>
            <person name="Yu K."/>
            <person name="Liang Q."/>
            <person name="Yang W."/>
            <person name="Lou X."/>
            <person name="Chen J."/>
            <person name="Feng M."/>
            <person name="Jian J."/>
            <person name="Zhang X."/>
            <person name="Luo G."/>
            <person name="Jiang Y."/>
            <person name="Liu J."/>
            <person name="Wang Z."/>
            <person name="Sha Y."/>
            <person name="Zhang B."/>
            <person name="Wu H."/>
            <person name="Tang D."/>
            <person name="Shen Q."/>
            <person name="Xue P."/>
            <person name="Zou S."/>
            <person name="Wang X."/>
            <person name="Liu X."/>
            <person name="Wang F."/>
            <person name="Yang Y."/>
            <person name="An X."/>
            <person name="Dong Z."/>
            <person name="Zhang K."/>
            <person name="Zhang X."/>
            <person name="Luo M.C."/>
            <person name="Dvorak J."/>
            <person name="Tong Y."/>
            <person name="Wang J."/>
            <person name="Yang H."/>
            <person name="Li Z."/>
            <person name="Wang D."/>
            <person name="Zhang A."/>
            <person name="Wang J."/>
        </authorList>
    </citation>
    <scope>NUCLEOTIDE SEQUENCE</scope>
    <source>
        <strain evidence="2">cv. G1812</strain>
    </source>
</reference>
<dbReference type="EnsemblPlants" id="TuG1812G0200002542.01.T01">
    <property type="protein sequence ID" value="TuG1812G0200002542.01.T01"/>
    <property type="gene ID" value="TuG1812G0200002542.01"/>
</dbReference>
<name>A0A8R7PDF3_TRIUA</name>
<protein>
    <submittedName>
        <fullName evidence="1">Uncharacterized protein</fullName>
    </submittedName>
</protein>
<organism evidence="1 2">
    <name type="scientific">Triticum urartu</name>
    <name type="common">Red wild einkorn</name>
    <name type="synonym">Crithodium urartu</name>
    <dbReference type="NCBI Taxonomy" id="4572"/>
    <lineage>
        <taxon>Eukaryota</taxon>
        <taxon>Viridiplantae</taxon>
        <taxon>Streptophyta</taxon>
        <taxon>Embryophyta</taxon>
        <taxon>Tracheophyta</taxon>
        <taxon>Spermatophyta</taxon>
        <taxon>Magnoliopsida</taxon>
        <taxon>Liliopsida</taxon>
        <taxon>Poales</taxon>
        <taxon>Poaceae</taxon>
        <taxon>BOP clade</taxon>
        <taxon>Pooideae</taxon>
        <taxon>Triticodae</taxon>
        <taxon>Triticeae</taxon>
        <taxon>Triticinae</taxon>
        <taxon>Triticum</taxon>
    </lineage>
</organism>
<evidence type="ECO:0000313" key="2">
    <source>
        <dbReference type="Proteomes" id="UP000015106"/>
    </source>
</evidence>
<dbReference type="AlphaFoldDB" id="A0A8R7PDF3"/>
<proteinExistence type="predicted"/>
<keyword evidence="2" id="KW-1185">Reference proteome</keyword>
<accession>A0A8R7PDF3</accession>
<reference evidence="1" key="3">
    <citation type="submission" date="2022-06" db="UniProtKB">
        <authorList>
            <consortium name="EnsemblPlants"/>
        </authorList>
    </citation>
    <scope>IDENTIFICATION</scope>
</reference>
<sequence length="124" mass="13503">MEPVRFLITAQPEVELPAPAASSADAQICRAETGTAEMAQTSEHSIEQLDPKTPGWIQRVRVGAAAVGRAPCLDRVTALEKTMRGFADHPGDRVIVPKIGTSFDTLGEAYDFSQFVLLGERIWH</sequence>
<dbReference type="Proteomes" id="UP000015106">
    <property type="component" value="Chromosome 2"/>
</dbReference>
<reference evidence="1" key="2">
    <citation type="submission" date="2018-03" db="EMBL/GenBank/DDBJ databases">
        <title>The Triticum urartu genome reveals the dynamic nature of wheat genome evolution.</title>
        <authorList>
            <person name="Ling H."/>
            <person name="Ma B."/>
            <person name="Shi X."/>
            <person name="Liu H."/>
            <person name="Dong L."/>
            <person name="Sun H."/>
            <person name="Cao Y."/>
            <person name="Gao Q."/>
            <person name="Zheng S."/>
            <person name="Li Y."/>
            <person name="Yu Y."/>
            <person name="Du H."/>
            <person name="Qi M."/>
            <person name="Li Y."/>
            <person name="Yu H."/>
            <person name="Cui Y."/>
            <person name="Wang N."/>
            <person name="Chen C."/>
            <person name="Wu H."/>
            <person name="Zhao Y."/>
            <person name="Zhang J."/>
            <person name="Li Y."/>
            <person name="Zhou W."/>
            <person name="Zhang B."/>
            <person name="Hu W."/>
            <person name="Eijk M."/>
            <person name="Tang J."/>
            <person name="Witsenboer H."/>
            <person name="Zhao S."/>
            <person name="Li Z."/>
            <person name="Zhang A."/>
            <person name="Wang D."/>
            <person name="Liang C."/>
        </authorList>
    </citation>
    <scope>NUCLEOTIDE SEQUENCE [LARGE SCALE GENOMIC DNA]</scope>
    <source>
        <strain evidence="1">cv. G1812</strain>
    </source>
</reference>